<dbReference type="EMBL" id="JACICC010000005">
    <property type="protein sequence ID" value="MBB3810261.1"/>
    <property type="molecule type" value="Genomic_DNA"/>
</dbReference>
<dbReference type="SUPFAM" id="SSF50939">
    <property type="entry name" value="Sialidases"/>
    <property type="match status" value="1"/>
</dbReference>
<dbReference type="InterPro" id="IPR036278">
    <property type="entry name" value="Sialidase_sf"/>
</dbReference>
<reference evidence="1 2" key="1">
    <citation type="submission" date="2020-08" db="EMBL/GenBank/DDBJ databases">
        <title>Genomic Encyclopedia of Type Strains, Phase IV (KMG-IV): sequencing the most valuable type-strain genomes for metagenomic binning, comparative biology and taxonomic classification.</title>
        <authorList>
            <person name="Goeker M."/>
        </authorList>
    </citation>
    <scope>NUCLEOTIDE SEQUENCE [LARGE SCALE GENOMIC DNA]</scope>
    <source>
        <strain evidence="1 2">DSM 28760</strain>
    </source>
</reference>
<evidence type="ECO:0000313" key="1">
    <source>
        <dbReference type="EMBL" id="MBB3810261.1"/>
    </source>
</evidence>
<comment type="caution">
    <text evidence="1">The sequence shown here is derived from an EMBL/GenBank/DDBJ whole genome shotgun (WGS) entry which is preliminary data.</text>
</comment>
<sequence>MDRTVHSPAGVKHHIVFREQDAFAGWPANYGLWAWGDEILVIFLQGHLGAAEQLHARDRERPFTPRQARSRDGGATWIVEPFTGKLPGSAILSGDEHVVALLQAGHAIDPGKDFETPVEPINFLDPETIILCARTGLHTDAISWFYVSRDRGLSWTGPHPIAIPIAGGIAARTDVVPLGDHDALFLLTTAKQNGREGRVFCARTQDGGASFRFTSFVGEEPAGFSIMPSSLKLPDGAILAAIRCSGPDKTAPNSSWIDIYRSDDQGESWHVVSRAVDNTGFMGNPPALGLLPDGRLIIVYGFRDPPYGIRARTSLDNGATWGDEIVLRDDGHLPDLGYPRLVVGDDGCVVTVYYFNDAAGPERYIAASVLSFG</sequence>
<evidence type="ECO:0008006" key="3">
    <source>
        <dbReference type="Google" id="ProtNLM"/>
    </source>
</evidence>
<accession>A0A7W6EHL6</accession>
<dbReference type="InterPro" id="IPR002860">
    <property type="entry name" value="BNR_rpt"/>
</dbReference>
<dbReference type="AlphaFoldDB" id="A0A7W6EHL6"/>
<name>A0A7W6EHL6_9HYPH</name>
<organism evidence="1 2">
    <name type="scientific">Pseudochelatococcus contaminans</name>
    <dbReference type="NCBI Taxonomy" id="1538103"/>
    <lineage>
        <taxon>Bacteria</taxon>
        <taxon>Pseudomonadati</taxon>
        <taxon>Pseudomonadota</taxon>
        <taxon>Alphaproteobacteria</taxon>
        <taxon>Hyphomicrobiales</taxon>
        <taxon>Chelatococcaceae</taxon>
        <taxon>Pseudochelatococcus</taxon>
    </lineage>
</organism>
<proteinExistence type="predicted"/>
<dbReference type="Proteomes" id="UP000537592">
    <property type="component" value="Unassembled WGS sequence"/>
</dbReference>
<gene>
    <name evidence="1" type="ORF">FHS81_002357</name>
</gene>
<dbReference type="Gene3D" id="2.120.10.10">
    <property type="match status" value="1"/>
</dbReference>
<dbReference type="Pfam" id="PF02012">
    <property type="entry name" value="BNR"/>
    <property type="match status" value="1"/>
</dbReference>
<evidence type="ECO:0000313" key="2">
    <source>
        <dbReference type="Proteomes" id="UP000537592"/>
    </source>
</evidence>
<protein>
    <recommendedName>
        <fullName evidence="3">Exo-alpha-sialidase</fullName>
    </recommendedName>
</protein>
<dbReference type="CDD" id="cd15482">
    <property type="entry name" value="Sialidase_non-viral"/>
    <property type="match status" value="1"/>
</dbReference>
<keyword evidence="2" id="KW-1185">Reference proteome</keyword>